<dbReference type="Pfam" id="PF00188">
    <property type="entry name" value="CAP"/>
    <property type="match status" value="1"/>
</dbReference>
<feature type="chain" id="PRO_5038031838" description="CAP domain-containing protein" evidence="2">
    <location>
        <begin position="25"/>
        <end position="420"/>
    </location>
</feature>
<reference evidence="5" key="1">
    <citation type="submission" date="2020-08" db="EMBL/GenBank/DDBJ databases">
        <title>Genome public.</title>
        <authorList>
            <person name="Liu C."/>
            <person name="Sun Q."/>
        </authorList>
    </citation>
    <scope>NUCLEOTIDE SEQUENCE</scope>
    <source>
        <strain evidence="5">NSJ-28</strain>
    </source>
</reference>
<accession>A0A923LYZ9</accession>
<feature type="domain" description="SCP" evidence="3">
    <location>
        <begin position="294"/>
        <end position="416"/>
    </location>
</feature>
<feature type="signal peptide" evidence="2">
    <location>
        <begin position="1"/>
        <end position="24"/>
    </location>
</feature>
<dbReference type="Gene3D" id="3.40.33.10">
    <property type="entry name" value="CAP"/>
    <property type="match status" value="1"/>
</dbReference>
<dbReference type="InterPro" id="IPR014044">
    <property type="entry name" value="CAP_dom"/>
</dbReference>
<comment type="caution">
    <text evidence="5">The sequence shown here is derived from an EMBL/GenBank/DDBJ whole genome shotgun (WGS) entry which is preliminary data.</text>
</comment>
<dbReference type="SUPFAM" id="SSF55797">
    <property type="entry name" value="PR-1-like"/>
    <property type="match status" value="1"/>
</dbReference>
<dbReference type="CDD" id="cd05379">
    <property type="entry name" value="CAP_bacterial"/>
    <property type="match status" value="1"/>
</dbReference>
<evidence type="ECO:0000259" key="3">
    <source>
        <dbReference type="Pfam" id="PF00188"/>
    </source>
</evidence>
<evidence type="ECO:0000256" key="2">
    <source>
        <dbReference type="SAM" id="SignalP"/>
    </source>
</evidence>
<dbReference type="PANTHER" id="PTHR31157">
    <property type="entry name" value="SCP DOMAIN-CONTAINING PROTEIN"/>
    <property type="match status" value="1"/>
</dbReference>
<evidence type="ECO:0000259" key="4">
    <source>
        <dbReference type="Pfam" id="PF07833"/>
    </source>
</evidence>
<name>A0A923LYZ9_9FIRM</name>
<gene>
    <name evidence="5" type="ORF">H8S45_13815</name>
</gene>
<evidence type="ECO:0000256" key="1">
    <source>
        <dbReference type="SAM" id="MobiDB-lite"/>
    </source>
</evidence>
<evidence type="ECO:0008006" key="7">
    <source>
        <dbReference type="Google" id="ProtNLM"/>
    </source>
</evidence>
<sequence>MKTSLAALLCTATFIAGTVPFASAADTVIATPTRDMGQTVYVDGPRVYPTGYNIADNNYFKLRDIGTLVGFGVEWNNETQTVEISTERTAPSVAGIKDEAVSGASAKVTDQKITIDGKQASMTAYQISGNNYVKLRDIGKQIDFGVSYDAATESVRIDTDAPYTESTTPAGGSAITKWNKTMSEFNQAMIDCNWRPEKYLETAKKYAPVITGKAAGTVEDVIAALDAMKGAPVDAVSFEDDRTVNHFWADELRKALGQEVTSGGDSTDGNADNSSSSTTVTDEMLREWELEMIDAINEERRKVGVPELEIDQNLMSWAQYWAMHLTTEFRHSDIDEERAFAAENGMSADDVYSHENITGAGRMTQLGVEMGFDPMKAAMNNFMNSDGHRYAILDEDYTRVGIGFAVSENGTIYCAQEFGL</sequence>
<feature type="domain" description="Copper amine oxidase-like N-terminal" evidence="4">
    <location>
        <begin position="52"/>
        <end position="157"/>
    </location>
</feature>
<keyword evidence="2" id="KW-0732">Signal</keyword>
<dbReference type="InterPro" id="IPR035940">
    <property type="entry name" value="CAP_sf"/>
</dbReference>
<protein>
    <recommendedName>
        <fullName evidence="7">CAP domain-containing protein</fullName>
    </recommendedName>
</protein>
<evidence type="ECO:0000313" key="5">
    <source>
        <dbReference type="EMBL" id="MBC5726529.1"/>
    </source>
</evidence>
<dbReference type="Proteomes" id="UP000606499">
    <property type="component" value="Unassembled WGS sequence"/>
</dbReference>
<evidence type="ECO:0000313" key="6">
    <source>
        <dbReference type="Proteomes" id="UP000606499"/>
    </source>
</evidence>
<dbReference type="RefSeq" id="WP_082397393.1">
    <property type="nucleotide sequence ID" value="NZ_JACOPL010000018.1"/>
</dbReference>
<dbReference type="PANTHER" id="PTHR31157:SF1">
    <property type="entry name" value="SCP DOMAIN-CONTAINING PROTEIN"/>
    <property type="match status" value="1"/>
</dbReference>
<keyword evidence="6" id="KW-1185">Reference proteome</keyword>
<dbReference type="AlphaFoldDB" id="A0A923LYZ9"/>
<organism evidence="5 6">
    <name type="scientific">Agathobaculum faecis</name>
    <dbReference type="NCBI Taxonomy" id="2763013"/>
    <lineage>
        <taxon>Bacteria</taxon>
        <taxon>Bacillati</taxon>
        <taxon>Bacillota</taxon>
        <taxon>Clostridia</taxon>
        <taxon>Eubacteriales</taxon>
        <taxon>Butyricicoccaceae</taxon>
        <taxon>Agathobaculum</taxon>
    </lineage>
</organism>
<dbReference type="Pfam" id="PF07833">
    <property type="entry name" value="Cu_amine_oxidN1"/>
    <property type="match status" value="1"/>
</dbReference>
<proteinExistence type="predicted"/>
<dbReference type="InterPro" id="IPR012854">
    <property type="entry name" value="Cu_amine_oxidase-like_N"/>
</dbReference>
<dbReference type="EMBL" id="JACOPL010000018">
    <property type="protein sequence ID" value="MBC5726529.1"/>
    <property type="molecule type" value="Genomic_DNA"/>
</dbReference>
<feature type="region of interest" description="Disordered" evidence="1">
    <location>
        <begin position="259"/>
        <end position="281"/>
    </location>
</feature>